<accession>A0A803RBE0</accession>
<evidence type="ECO:0000313" key="3">
    <source>
        <dbReference type="Proteomes" id="UP000596661"/>
    </source>
</evidence>
<dbReference type="EMBL" id="UZAU01000827">
    <property type="status" value="NOT_ANNOTATED_CDS"/>
    <property type="molecule type" value="Genomic_DNA"/>
</dbReference>
<evidence type="ECO:0000256" key="1">
    <source>
        <dbReference type="SAM" id="MobiDB-lite"/>
    </source>
</evidence>
<name>A0A803RBE0_CANSA</name>
<evidence type="ECO:0000313" key="2">
    <source>
        <dbReference type="EnsemblPlants" id="cds.novel_model_7392_5bd9a17a"/>
    </source>
</evidence>
<dbReference type="Gramene" id="novel_model_7392_5bd9a17a">
    <property type="protein sequence ID" value="cds.novel_model_7392_5bd9a17a"/>
    <property type="gene ID" value="novel_gene_3934_5bd9a17a"/>
</dbReference>
<feature type="compositionally biased region" description="Basic residues" evidence="1">
    <location>
        <begin position="15"/>
        <end position="29"/>
    </location>
</feature>
<organism evidence="2 3">
    <name type="scientific">Cannabis sativa</name>
    <name type="common">Hemp</name>
    <name type="synonym">Marijuana</name>
    <dbReference type="NCBI Taxonomy" id="3483"/>
    <lineage>
        <taxon>Eukaryota</taxon>
        <taxon>Viridiplantae</taxon>
        <taxon>Streptophyta</taxon>
        <taxon>Embryophyta</taxon>
        <taxon>Tracheophyta</taxon>
        <taxon>Spermatophyta</taxon>
        <taxon>Magnoliopsida</taxon>
        <taxon>eudicotyledons</taxon>
        <taxon>Gunneridae</taxon>
        <taxon>Pentapetalae</taxon>
        <taxon>rosids</taxon>
        <taxon>fabids</taxon>
        <taxon>Rosales</taxon>
        <taxon>Cannabaceae</taxon>
        <taxon>Cannabis</taxon>
    </lineage>
</organism>
<dbReference type="EnsemblPlants" id="novel_model_7392_5bd9a17a">
    <property type="protein sequence ID" value="cds.novel_model_7392_5bd9a17a"/>
    <property type="gene ID" value="novel_gene_3934_5bd9a17a"/>
</dbReference>
<feature type="region of interest" description="Disordered" evidence="1">
    <location>
        <begin position="15"/>
        <end position="39"/>
    </location>
</feature>
<dbReference type="Proteomes" id="UP000596661">
    <property type="component" value="Unassembled WGS sequence"/>
</dbReference>
<protein>
    <submittedName>
        <fullName evidence="2">Uncharacterized protein</fullName>
    </submittedName>
</protein>
<sequence length="93" mass="11255">MVMTMVFWDYKHGRARERKRKRKRKRKRRERELGSACPTTAKSYTTKPISPFSIFHCLFIHPFSSLQVSTPQQNKAKNHFLHLYFFWVLIVLI</sequence>
<keyword evidence="3" id="KW-1185">Reference proteome</keyword>
<reference evidence="2" key="1">
    <citation type="submission" date="2021-03" db="UniProtKB">
        <authorList>
            <consortium name="EnsemblPlants"/>
        </authorList>
    </citation>
    <scope>IDENTIFICATION</scope>
</reference>
<dbReference type="AlphaFoldDB" id="A0A803RBE0"/>
<proteinExistence type="predicted"/>